<accession>A0ABW7FE58</accession>
<evidence type="ECO:0008006" key="4">
    <source>
        <dbReference type="Google" id="ProtNLM"/>
    </source>
</evidence>
<organism evidence="2 3">
    <name type="scientific">Pelomonas margarita</name>
    <dbReference type="NCBI Taxonomy" id="3299031"/>
    <lineage>
        <taxon>Bacteria</taxon>
        <taxon>Pseudomonadati</taxon>
        <taxon>Pseudomonadota</taxon>
        <taxon>Betaproteobacteria</taxon>
        <taxon>Burkholderiales</taxon>
        <taxon>Sphaerotilaceae</taxon>
        <taxon>Roseateles</taxon>
    </lineage>
</organism>
<evidence type="ECO:0000313" key="2">
    <source>
        <dbReference type="EMBL" id="MFG6440004.1"/>
    </source>
</evidence>
<dbReference type="RefSeq" id="WP_394395816.1">
    <property type="nucleotide sequence ID" value="NZ_JBIGHW010000002.1"/>
</dbReference>
<comment type="caution">
    <text evidence="2">The sequence shown here is derived from an EMBL/GenBank/DDBJ whole genome shotgun (WGS) entry which is preliminary data.</text>
</comment>
<feature type="chain" id="PRO_5046088171" description="PEP-CTERM sorting domain-containing protein" evidence="1">
    <location>
        <begin position="22"/>
        <end position="231"/>
    </location>
</feature>
<evidence type="ECO:0000313" key="3">
    <source>
        <dbReference type="Proteomes" id="UP001606301"/>
    </source>
</evidence>
<gene>
    <name evidence="2" type="ORF">ACG0Z3_04855</name>
</gene>
<keyword evidence="1" id="KW-0732">Signal</keyword>
<proteinExistence type="predicted"/>
<keyword evidence="3" id="KW-1185">Reference proteome</keyword>
<reference evidence="2 3" key="1">
    <citation type="submission" date="2024-08" db="EMBL/GenBank/DDBJ databases">
        <authorList>
            <person name="Lu H."/>
        </authorList>
    </citation>
    <scope>NUCLEOTIDE SEQUENCE [LARGE SCALE GENOMIC DNA]</scope>
    <source>
        <strain evidence="2 3">LKC17W</strain>
    </source>
</reference>
<evidence type="ECO:0000256" key="1">
    <source>
        <dbReference type="SAM" id="SignalP"/>
    </source>
</evidence>
<sequence length="231" mass="23972">MKALIPAALAVLLVAPLVARAELVITDWQTAGDQALMWDTVSNREWLRLDHTAGLSYQQVGAQLGAGGALSGFTQASALDVGLLFDNAGLVPSYPAPDAAAKLFVSLWGLTTWDEASGYTTVRAITSEWYEEAATLIAAQTASTVVAATGSHYQYVAMVAYGGLVPDRPSWSNTTGTTISGSEARADTGSALWRLRAQDAPATPLPLPGSLSLVALGLLAAAGGSQRRGAR</sequence>
<protein>
    <recommendedName>
        <fullName evidence="4">PEP-CTERM sorting domain-containing protein</fullName>
    </recommendedName>
</protein>
<name>A0ABW7FE58_9BURK</name>
<feature type="signal peptide" evidence="1">
    <location>
        <begin position="1"/>
        <end position="21"/>
    </location>
</feature>
<dbReference type="Proteomes" id="UP001606301">
    <property type="component" value="Unassembled WGS sequence"/>
</dbReference>
<dbReference type="EMBL" id="JBIGHW010000002">
    <property type="protein sequence ID" value="MFG6440004.1"/>
    <property type="molecule type" value="Genomic_DNA"/>
</dbReference>